<accession>A0A2K2FZ35</accession>
<feature type="region of interest" description="Disordered" evidence="2">
    <location>
        <begin position="1"/>
        <end position="24"/>
    </location>
</feature>
<evidence type="ECO:0008006" key="5">
    <source>
        <dbReference type="Google" id="ProtNLM"/>
    </source>
</evidence>
<sequence>MPLTAAAQDTATTTAAPADSEPPLIDPEAMAAMDRMSAALQTLQFFSVKSEATTEIVLEKGQKIQFSGHVDLKVKRPNAFRVAAEADTQTREMYYDGKTFTIFAPRLGYYAAFDAPATIGQTLDKARTEYALEVPLADLFIWGTDQTIRARVKEAMVIRPERIDSRTCMHYAFRQEKVDWQVWIDQGEKPLPCKIVITSTEDASQPQYIAVLNWDLSTPVDPAAIAFAPPADAKKISIAQAAADQGEGK</sequence>
<dbReference type="Proteomes" id="UP000236327">
    <property type="component" value="Unassembled WGS sequence"/>
</dbReference>
<evidence type="ECO:0000313" key="4">
    <source>
        <dbReference type="Proteomes" id="UP000236327"/>
    </source>
</evidence>
<reference evidence="3 4" key="1">
    <citation type="submission" date="2016-05" db="EMBL/GenBank/DDBJ databases">
        <title>Complete genome sequence of Novosphingobium guangzhouense SA925(T).</title>
        <authorList>
            <person name="Sha S."/>
        </authorList>
    </citation>
    <scope>NUCLEOTIDE SEQUENCE [LARGE SCALE GENOMIC DNA]</scope>
    <source>
        <strain evidence="3 4">SA925</strain>
    </source>
</reference>
<comment type="caution">
    <text evidence="3">The sequence shown here is derived from an EMBL/GenBank/DDBJ whole genome shotgun (WGS) entry which is preliminary data.</text>
</comment>
<dbReference type="EMBL" id="LYMM01000040">
    <property type="protein sequence ID" value="PNU04018.1"/>
    <property type="molecule type" value="Genomic_DNA"/>
</dbReference>
<keyword evidence="4" id="KW-1185">Reference proteome</keyword>
<protein>
    <recommendedName>
        <fullName evidence="5">DUF2092 domain-containing protein</fullName>
    </recommendedName>
</protein>
<dbReference type="Gene3D" id="2.50.20.10">
    <property type="entry name" value="Lipoprotein localisation LolA/LolB/LppX"/>
    <property type="match status" value="1"/>
</dbReference>
<evidence type="ECO:0000256" key="1">
    <source>
        <dbReference type="ARBA" id="ARBA00022729"/>
    </source>
</evidence>
<proteinExistence type="predicted"/>
<organism evidence="3 4">
    <name type="scientific">Novosphingobium guangzhouense</name>
    <dbReference type="NCBI Taxonomy" id="1850347"/>
    <lineage>
        <taxon>Bacteria</taxon>
        <taxon>Pseudomonadati</taxon>
        <taxon>Pseudomonadota</taxon>
        <taxon>Alphaproteobacteria</taxon>
        <taxon>Sphingomonadales</taxon>
        <taxon>Sphingomonadaceae</taxon>
        <taxon>Novosphingobium</taxon>
    </lineage>
</organism>
<feature type="compositionally biased region" description="Low complexity" evidence="2">
    <location>
        <begin position="1"/>
        <end position="18"/>
    </location>
</feature>
<dbReference type="AlphaFoldDB" id="A0A2K2FZ35"/>
<keyword evidence="1" id="KW-0732">Signal</keyword>
<dbReference type="InterPro" id="IPR029046">
    <property type="entry name" value="LolA/LolB/LppX"/>
</dbReference>
<evidence type="ECO:0000313" key="3">
    <source>
        <dbReference type="EMBL" id="PNU04018.1"/>
    </source>
</evidence>
<gene>
    <name evidence="3" type="ORF">A8V01_05225</name>
</gene>
<dbReference type="Pfam" id="PF09865">
    <property type="entry name" value="DUF2092"/>
    <property type="match status" value="1"/>
</dbReference>
<dbReference type="SUPFAM" id="SSF89392">
    <property type="entry name" value="Prokaryotic lipoproteins and lipoprotein localization factors"/>
    <property type="match status" value="1"/>
</dbReference>
<dbReference type="InterPro" id="IPR019207">
    <property type="entry name" value="DUF2092"/>
</dbReference>
<evidence type="ECO:0000256" key="2">
    <source>
        <dbReference type="SAM" id="MobiDB-lite"/>
    </source>
</evidence>
<name>A0A2K2FZ35_9SPHN</name>